<protein>
    <submittedName>
        <fullName evidence="2">Uncharacterized protein</fullName>
    </submittedName>
</protein>
<keyword evidence="1" id="KW-0472">Membrane</keyword>
<dbReference type="EMBL" id="CZKA01000015">
    <property type="protein sequence ID" value="CUR54870.1"/>
    <property type="molecule type" value="Genomic_DNA"/>
</dbReference>
<evidence type="ECO:0000313" key="2">
    <source>
        <dbReference type="EMBL" id="CUR54870.1"/>
    </source>
</evidence>
<feature type="transmembrane region" description="Helical" evidence="1">
    <location>
        <begin position="67"/>
        <end position="99"/>
    </location>
</feature>
<reference evidence="2" key="1">
    <citation type="submission" date="2015-08" db="EMBL/GenBank/DDBJ databases">
        <authorList>
            <person name="Babu N.S."/>
            <person name="Beckwith C.J."/>
            <person name="Beseler K.G."/>
            <person name="Brison A."/>
            <person name="Carone J.V."/>
            <person name="Caskin T.P."/>
            <person name="Diamond M."/>
            <person name="Durham M.E."/>
            <person name="Foxe J.M."/>
            <person name="Go M."/>
            <person name="Henderson B.A."/>
            <person name="Jones I.B."/>
            <person name="McGettigan J.A."/>
            <person name="Micheletti S.J."/>
            <person name="Nasrallah M.E."/>
            <person name="Ortiz D."/>
            <person name="Piller C.R."/>
            <person name="Privatt S.R."/>
            <person name="Schneider S.L."/>
            <person name="Sharp S."/>
            <person name="Smith T.C."/>
            <person name="Stanton J.D."/>
            <person name="Ullery H.E."/>
            <person name="Wilson R.J."/>
            <person name="Serrano M.G."/>
            <person name="Buck G."/>
            <person name="Lee V."/>
            <person name="Wang Y."/>
            <person name="Carvalho R."/>
            <person name="Voegtly L."/>
            <person name="Shi R."/>
            <person name="Duckworth R."/>
            <person name="Johnson A."/>
            <person name="Loviza R."/>
            <person name="Walstead R."/>
            <person name="Shah Z."/>
            <person name="Kiflezghi M."/>
            <person name="Wade K."/>
            <person name="Ball S.L."/>
            <person name="Bradley K.W."/>
            <person name="Asai D.J."/>
            <person name="Bowman C.A."/>
            <person name="Russell D.A."/>
            <person name="Pope W.H."/>
            <person name="Jacobs-Sera D."/>
            <person name="Hendrix R.W."/>
            <person name="Hatfull G.F."/>
        </authorList>
    </citation>
    <scope>NUCLEOTIDE SEQUENCE</scope>
</reference>
<feature type="transmembrane region" description="Helical" evidence="1">
    <location>
        <begin position="35"/>
        <end position="55"/>
    </location>
</feature>
<evidence type="ECO:0000256" key="1">
    <source>
        <dbReference type="SAM" id="Phobius"/>
    </source>
</evidence>
<sequence length="109" mass="10584">MNRLLDPFAAASAALSLVMVATYLAVIDAQDGDGAAAWVLVALLLGAGLAAYGAVRSAPLRPVALGVAVGVLGLLGLVAILSIGLPILAASGLALTALIRSASRPAVAA</sequence>
<gene>
    <name evidence="2" type="ORF">NOCA2220061</name>
</gene>
<dbReference type="AlphaFoldDB" id="A0A2P2BYP5"/>
<proteinExistence type="predicted"/>
<accession>A0A2P2BYP5</accession>
<name>A0A2P2BYP5_9ZZZZ</name>
<keyword evidence="1" id="KW-1133">Transmembrane helix</keyword>
<organism evidence="2">
    <name type="scientific">metagenome</name>
    <dbReference type="NCBI Taxonomy" id="256318"/>
    <lineage>
        <taxon>unclassified sequences</taxon>
        <taxon>metagenomes</taxon>
    </lineage>
</organism>
<feature type="transmembrane region" description="Helical" evidence="1">
    <location>
        <begin position="7"/>
        <end position="29"/>
    </location>
</feature>
<keyword evidence="1" id="KW-0812">Transmembrane</keyword>